<dbReference type="Pfam" id="PF01397">
    <property type="entry name" value="Terpene_synth"/>
    <property type="match status" value="1"/>
</dbReference>
<dbReference type="SUPFAM" id="SSF48576">
    <property type="entry name" value="Terpenoid synthases"/>
    <property type="match status" value="1"/>
</dbReference>
<feature type="domain" description="Terpene synthase N-terminal" evidence="2">
    <location>
        <begin position="25"/>
        <end position="189"/>
    </location>
</feature>
<dbReference type="Pfam" id="PF03936">
    <property type="entry name" value="Terpene_synth_C"/>
    <property type="match status" value="1"/>
</dbReference>
<accession>A0AAV3Q3D3</accession>
<dbReference type="InterPro" id="IPR001906">
    <property type="entry name" value="Terpene_synth_N"/>
</dbReference>
<dbReference type="GO" id="GO:0010333">
    <property type="term" value="F:terpene synthase activity"/>
    <property type="evidence" value="ECO:0007669"/>
    <property type="project" value="InterPro"/>
</dbReference>
<dbReference type="InterPro" id="IPR050148">
    <property type="entry name" value="Terpene_synthase-like"/>
</dbReference>
<dbReference type="FunFam" id="1.10.600.10:FF:000007">
    <property type="entry name" value="Isoprene synthase, chloroplastic"/>
    <property type="match status" value="1"/>
</dbReference>
<dbReference type="GO" id="GO:0016102">
    <property type="term" value="P:diterpenoid biosynthetic process"/>
    <property type="evidence" value="ECO:0007669"/>
    <property type="project" value="InterPro"/>
</dbReference>
<evidence type="ECO:0000313" key="5">
    <source>
        <dbReference type="Proteomes" id="UP001454036"/>
    </source>
</evidence>
<dbReference type="InterPro" id="IPR005630">
    <property type="entry name" value="Terpene_synthase_metal-bd"/>
</dbReference>
<dbReference type="InterPro" id="IPR008949">
    <property type="entry name" value="Isoprenoid_synthase_dom_sf"/>
</dbReference>
<dbReference type="Gene3D" id="1.50.10.130">
    <property type="entry name" value="Terpene synthase, N-terminal domain"/>
    <property type="match status" value="1"/>
</dbReference>
<keyword evidence="5" id="KW-1185">Reference proteome</keyword>
<dbReference type="InterPro" id="IPR008930">
    <property type="entry name" value="Terpenoid_cyclase/PrenylTrfase"/>
</dbReference>
<evidence type="ECO:0000259" key="2">
    <source>
        <dbReference type="Pfam" id="PF01397"/>
    </source>
</evidence>
<gene>
    <name evidence="4" type="ORF">LIER_15542</name>
</gene>
<evidence type="ECO:0000256" key="1">
    <source>
        <dbReference type="ARBA" id="ARBA00022723"/>
    </source>
</evidence>
<dbReference type="CDD" id="cd00684">
    <property type="entry name" value="Terpene_cyclase_plant_C1"/>
    <property type="match status" value="1"/>
</dbReference>
<dbReference type="SFLD" id="SFLDS00005">
    <property type="entry name" value="Isoprenoid_Synthase_Type_I"/>
    <property type="match status" value="1"/>
</dbReference>
<name>A0AAV3Q3D3_LITER</name>
<keyword evidence="1" id="KW-0479">Metal-binding</keyword>
<dbReference type="Gene3D" id="1.10.600.10">
    <property type="entry name" value="Farnesyl Diphosphate Synthase"/>
    <property type="match status" value="1"/>
</dbReference>
<sequence>METASVPEAEQIVDQRRSANYKPNIWKFNFLQSLPTVSYDDDSHKIQFLKLVDDVKKVFKEGNDVDDDELAQLELISSITKLGLSKYFDKEIRDVLGSISSCSIKKSDDLYAASLSFRLLRHYGYSVSEGIFMSLTDEEGKFTPGSLNMNVKATIELFEASNYGLEDEHILKEAKSISMQYLQNLNEKKFDNMLALPLQWRLEWYNVRRQIEAYENQNNILLSYSPKLLELAKLNFNRVQVIHQQDLKEVALSWWRDLGISSKLGFSRDRMVESFLLATGIAPDHQHGNLRKWLAKTIQLIVIVDDIYDIYGSLPELEKFTNAIERWNFKEVEELPECMVTCFRILDDTTNDIAHDIYKGTSCGFVLHYLRNTWADFCKALLVEARWYTEGRTPTLEEYLDNGWISSSAPLASIHIIFGVATNETLEEASQFFEASREIVYWASLIVRLCNDEGTSSAELARGDAPSSILCYMIEANVSDKSAREHIQTLIAEAWLKINTHLSTLSQEELKFVKYMVNMARIGHFMYQNGDGFGVQDRETKQEIISNLIEPFAI</sequence>
<dbReference type="InterPro" id="IPR036965">
    <property type="entry name" value="Terpene_synth_N_sf"/>
</dbReference>
<dbReference type="PANTHER" id="PTHR31225:SF94">
    <property type="entry name" value="ALPHA-FARNESENE SYNTHASE"/>
    <property type="match status" value="1"/>
</dbReference>
<evidence type="ECO:0000259" key="3">
    <source>
        <dbReference type="Pfam" id="PF03936"/>
    </source>
</evidence>
<dbReference type="Proteomes" id="UP001454036">
    <property type="component" value="Unassembled WGS sequence"/>
</dbReference>
<dbReference type="SFLD" id="SFLDG01019">
    <property type="entry name" value="Terpene_Cyclase_Like_1_C_Termi"/>
    <property type="match status" value="1"/>
</dbReference>
<dbReference type="SUPFAM" id="SSF48239">
    <property type="entry name" value="Terpenoid cyclases/Protein prenyltransferases"/>
    <property type="match status" value="1"/>
</dbReference>
<reference evidence="4 5" key="1">
    <citation type="submission" date="2024-01" db="EMBL/GenBank/DDBJ databases">
        <title>The complete chloroplast genome sequence of Lithospermum erythrorhizon: insights into the phylogenetic relationship among Boraginaceae species and the maternal lineages of purple gromwells.</title>
        <authorList>
            <person name="Okada T."/>
            <person name="Watanabe K."/>
        </authorList>
    </citation>
    <scope>NUCLEOTIDE SEQUENCE [LARGE SCALE GENOMIC DNA]</scope>
</reference>
<dbReference type="EMBL" id="BAABME010003375">
    <property type="protein sequence ID" value="GAA0158549.1"/>
    <property type="molecule type" value="Genomic_DNA"/>
</dbReference>
<protein>
    <submittedName>
        <fullName evidence="4">Uncharacterized protein</fullName>
    </submittedName>
</protein>
<dbReference type="InterPro" id="IPR044814">
    <property type="entry name" value="Terpene_cyclase_plant_C1"/>
</dbReference>
<organism evidence="4 5">
    <name type="scientific">Lithospermum erythrorhizon</name>
    <name type="common">Purple gromwell</name>
    <name type="synonym">Lithospermum officinale var. erythrorhizon</name>
    <dbReference type="NCBI Taxonomy" id="34254"/>
    <lineage>
        <taxon>Eukaryota</taxon>
        <taxon>Viridiplantae</taxon>
        <taxon>Streptophyta</taxon>
        <taxon>Embryophyta</taxon>
        <taxon>Tracheophyta</taxon>
        <taxon>Spermatophyta</taxon>
        <taxon>Magnoliopsida</taxon>
        <taxon>eudicotyledons</taxon>
        <taxon>Gunneridae</taxon>
        <taxon>Pentapetalae</taxon>
        <taxon>asterids</taxon>
        <taxon>lamiids</taxon>
        <taxon>Boraginales</taxon>
        <taxon>Boraginaceae</taxon>
        <taxon>Boraginoideae</taxon>
        <taxon>Lithospermeae</taxon>
        <taxon>Lithospermum</taxon>
    </lineage>
</organism>
<dbReference type="PANTHER" id="PTHR31225">
    <property type="entry name" value="OS04G0344100 PROTEIN-RELATED"/>
    <property type="match status" value="1"/>
</dbReference>
<dbReference type="InterPro" id="IPR034741">
    <property type="entry name" value="Terpene_cyclase-like_1_C"/>
</dbReference>
<dbReference type="AlphaFoldDB" id="A0AAV3Q3D3"/>
<evidence type="ECO:0000313" key="4">
    <source>
        <dbReference type="EMBL" id="GAA0158549.1"/>
    </source>
</evidence>
<feature type="domain" description="Terpene synthase metal-binding" evidence="3">
    <location>
        <begin position="256"/>
        <end position="495"/>
    </location>
</feature>
<comment type="caution">
    <text evidence="4">The sequence shown here is derived from an EMBL/GenBank/DDBJ whole genome shotgun (WGS) entry which is preliminary data.</text>
</comment>
<proteinExistence type="predicted"/>
<dbReference type="GO" id="GO:0000287">
    <property type="term" value="F:magnesium ion binding"/>
    <property type="evidence" value="ECO:0007669"/>
    <property type="project" value="InterPro"/>
</dbReference>